<dbReference type="SMART" id="SM00861">
    <property type="entry name" value="Transket_pyr"/>
    <property type="match status" value="1"/>
</dbReference>
<dbReference type="InterPro" id="IPR009014">
    <property type="entry name" value="Transketo_C/PFOR_II"/>
</dbReference>
<dbReference type="EMBL" id="WMBE01000002">
    <property type="protein sequence ID" value="MDG0866639.1"/>
    <property type="molecule type" value="Genomic_DNA"/>
</dbReference>
<reference evidence="7" key="3">
    <citation type="submission" date="2023-06" db="EMBL/GenBank/DDBJ databases">
        <title>Pangenomics reveal diversification of enzyme families and niche specialization in globally abundant SAR202 bacteria.</title>
        <authorList>
            <person name="Saw J.H.W."/>
        </authorList>
    </citation>
    <scope>NUCLEOTIDE SEQUENCE [LARGE SCALE GENOMIC DNA]</scope>
    <source>
        <strain evidence="7">JH1073</strain>
    </source>
</reference>
<dbReference type="Proteomes" id="UP001219901">
    <property type="component" value="Chromosome"/>
</dbReference>
<reference evidence="6" key="2">
    <citation type="journal article" date="2023" name="Nat. Commun.">
        <title>Cultivation of marine bacteria of the SAR202 clade.</title>
        <authorList>
            <person name="Lim Y."/>
            <person name="Seo J.H."/>
            <person name="Giovannoni S.J."/>
            <person name="Kang I."/>
            <person name="Cho J.C."/>
        </authorList>
    </citation>
    <scope>NUCLEOTIDE SEQUENCE</scope>
    <source>
        <strain evidence="6">JH1073</strain>
    </source>
</reference>
<dbReference type="PANTHER" id="PTHR43257:SF2">
    <property type="entry name" value="PYRUVATE DEHYDROGENASE E1 COMPONENT SUBUNIT BETA"/>
    <property type="match status" value="1"/>
</dbReference>
<dbReference type="InterPro" id="IPR033248">
    <property type="entry name" value="Transketolase_C"/>
</dbReference>
<dbReference type="Gene3D" id="3.40.50.920">
    <property type="match status" value="1"/>
</dbReference>
<dbReference type="FunFam" id="3.40.50.920:FF:000001">
    <property type="entry name" value="Pyruvate dehydrogenase E1 beta subunit"/>
    <property type="match status" value="1"/>
</dbReference>
<evidence type="ECO:0000313" key="5">
    <source>
        <dbReference type="EMBL" id="MDG0866639.1"/>
    </source>
</evidence>
<dbReference type="InterPro" id="IPR005475">
    <property type="entry name" value="Transketolase-like_Pyr-bd"/>
</dbReference>
<dbReference type="CDD" id="cd07036">
    <property type="entry name" value="TPP_PYR_E1-PDHc-beta_like"/>
    <property type="match status" value="1"/>
</dbReference>
<keyword evidence="3" id="KW-0786">Thiamine pyrophosphate</keyword>
<evidence type="ECO:0000313" key="8">
    <source>
        <dbReference type="Proteomes" id="UP001321249"/>
    </source>
</evidence>
<dbReference type="Gene3D" id="3.40.50.970">
    <property type="match status" value="1"/>
</dbReference>
<reference evidence="7 8" key="1">
    <citation type="submission" date="2019-11" db="EMBL/GenBank/DDBJ databases">
        <authorList>
            <person name="Cho J.-C."/>
        </authorList>
    </citation>
    <scope>NUCLEOTIDE SEQUENCE [LARGE SCALE GENOMIC DNA]</scope>
    <source>
        <strain evidence="6 7">JH1073</strain>
        <strain evidence="5 8">JH702</strain>
    </source>
</reference>
<dbReference type="NCBIfam" id="NF006667">
    <property type="entry name" value="PRK09212.1"/>
    <property type="match status" value="1"/>
</dbReference>
<name>A0AAJ5ZB55_9CHLR</name>
<evidence type="ECO:0000256" key="2">
    <source>
        <dbReference type="ARBA" id="ARBA00023002"/>
    </source>
</evidence>
<evidence type="ECO:0000313" key="7">
    <source>
        <dbReference type="Proteomes" id="UP001219901"/>
    </source>
</evidence>
<dbReference type="AlphaFoldDB" id="A0AAJ5ZB55"/>
<protein>
    <submittedName>
        <fullName evidence="6">Alpha-ketoacid dehydrogenase subunit beta</fullName>
    </submittedName>
</protein>
<proteinExistence type="predicted"/>
<dbReference type="EMBL" id="CP046147">
    <property type="protein sequence ID" value="WFG38068.1"/>
    <property type="molecule type" value="Genomic_DNA"/>
</dbReference>
<dbReference type="PANTHER" id="PTHR43257">
    <property type="entry name" value="PYRUVATE DEHYDROGENASE E1 COMPONENT BETA SUBUNIT"/>
    <property type="match status" value="1"/>
</dbReference>
<dbReference type="GO" id="GO:0016491">
    <property type="term" value="F:oxidoreductase activity"/>
    <property type="evidence" value="ECO:0007669"/>
    <property type="project" value="UniProtKB-KW"/>
</dbReference>
<sequence>MAQTVFVEAINQAISEEMARDENVYIMGEDIRRAVYGATQDLLNDYGEKRVLDTPLSENGFFGAAIGSSLVGMRPIVETLTSFMWVGMDQLISQAAKMRYMFGGQATLPVVFRATMFYGGGSAAHHSDRSYPMFMNMPGIKVVVPSNPADMKGLLKAAVRDNDPTIVFEDGTLFGMRGEVPDNADLPQGELVIPFGEAKVVREGTDVTIVGIGGAVNHAAAVADQLATEGISVEVIDPRTLVPFDKQAVLDSVEKTGRLVIADPAHKVCSAASEIASIVAEEGFWSLTAPIQKVASEQVHIPYTPSLEKHVYPDVPKITAAVRRTLEG</sequence>
<dbReference type="SUPFAM" id="SSF52922">
    <property type="entry name" value="TK C-terminal domain-like"/>
    <property type="match status" value="1"/>
</dbReference>
<evidence type="ECO:0000259" key="4">
    <source>
        <dbReference type="SMART" id="SM00861"/>
    </source>
</evidence>
<organism evidence="6 7">
    <name type="scientific">Candidatus Lucifugimonas marina</name>
    <dbReference type="NCBI Taxonomy" id="3038979"/>
    <lineage>
        <taxon>Bacteria</taxon>
        <taxon>Bacillati</taxon>
        <taxon>Chloroflexota</taxon>
        <taxon>Dehalococcoidia</taxon>
        <taxon>SAR202 cluster</taxon>
        <taxon>Candidatus Lucifugimonadales</taxon>
        <taxon>Candidatus Lucifugimonadaceae</taxon>
        <taxon>Candidatus Lucifugimonas</taxon>
    </lineage>
</organism>
<keyword evidence="7" id="KW-1185">Reference proteome</keyword>
<comment type="cofactor">
    <cofactor evidence="1">
        <name>thiamine diphosphate</name>
        <dbReference type="ChEBI" id="CHEBI:58937"/>
    </cofactor>
</comment>
<gene>
    <name evidence="5" type="ORF">GKO46_06055</name>
    <name evidence="6" type="ORF">GKO48_00050</name>
</gene>
<feature type="domain" description="Transketolase-like pyrimidine-binding" evidence="4">
    <location>
        <begin position="4"/>
        <end position="176"/>
    </location>
</feature>
<dbReference type="Proteomes" id="UP001321249">
    <property type="component" value="Unassembled WGS sequence"/>
</dbReference>
<accession>A0AAJ5ZB55</accession>
<evidence type="ECO:0000256" key="1">
    <source>
        <dbReference type="ARBA" id="ARBA00001964"/>
    </source>
</evidence>
<evidence type="ECO:0000256" key="3">
    <source>
        <dbReference type="ARBA" id="ARBA00023052"/>
    </source>
</evidence>
<dbReference type="Pfam" id="PF02780">
    <property type="entry name" value="Transketolase_C"/>
    <property type="match status" value="1"/>
</dbReference>
<keyword evidence="2" id="KW-0560">Oxidoreductase</keyword>
<dbReference type="Pfam" id="PF02779">
    <property type="entry name" value="Transket_pyr"/>
    <property type="match status" value="1"/>
</dbReference>
<dbReference type="SUPFAM" id="SSF52518">
    <property type="entry name" value="Thiamin diphosphate-binding fold (THDP-binding)"/>
    <property type="match status" value="1"/>
</dbReference>
<evidence type="ECO:0000313" key="6">
    <source>
        <dbReference type="EMBL" id="WFG38068.1"/>
    </source>
</evidence>
<dbReference type="RefSeq" id="WP_342824229.1">
    <property type="nucleotide sequence ID" value="NZ_CP046146.1"/>
</dbReference>
<dbReference type="InterPro" id="IPR029061">
    <property type="entry name" value="THDP-binding"/>
</dbReference>
<dbReference type="FunFam" id="3.40.50.970:FF:000001">
    <property type="entry name" value="Pyruvate dehydrogenase E1 beta subunit"/>
    <property type="match status" value="1"/>
</dbReference>